<dbReference type="EMBL" id="DS113813">
    <property type="protein sequence ID" value="EAX95281.1"/>
    <property type="molecule type" value="Genomic_DNA"/>
</dbReference>
<evidence type="ECO:0000313" key="3">
    <source>
        <dbReference type="EMBL" id="EAX95281.1"/>
    </source>
</evidence>
<accession>A2FIG4</accession>
<evidence type="ECO:0000256" key="2">
    <source>
        <dbReference type="SAM" id="Phobius"/>
    </source>
</evidence>
<gene>
    <name evidence="3" type="ORF">TVAG_270720</name>
</gene>
<evidence type="ECO:0000313" key="4">
    <source>
        <dbReference type="Proteomes" id="UP000001542"/>
    </source>
</evidence>
<proteinExistence type="predicted"/>
<keyword evidence="2" id="KW-1133">Transmembrane helix</keyword>
<dbReference type="KEGG" id="tva:4753035"/>
<dbReference type="AlphaFoldDB" id="A2FIG4"/>
<dbReference type="InParanoid" id="A2FIG4"/>
<feature type="transmembrane region" description="Helical" evidence="2">
    <location>
        <begin position="20"/>
        <end position="42"/>
    </location>
</feature>
<feature type="region of interest" description="Disordered" evidence="1">
    <location>
        <begin position="88"/>
        <end position="109"/>
    </location>
</feature>
<dbReference type="RefSeq" id="XP_001308211.1">
    <property type="nucleotide sequence ID" value="XM_001308210.1"/>
</dbReference>
<keyword evidence="2" id="KW-0472">Membrane</keyword>
<dbReference type="VEuPathDB" id="TrichDB:TVAGG3_0014690"/>
<dbReference type="Proteomes" id="UP000001542">
    <property type="component" value="Unassembled WGS sequence"/>
</dbReference>
<reference evidence="3" key="1">
    <citation type="submission" date="2006-10" db="EMBL/GenBank/DDBJ databases">
        <authorList>
            <person name="Amadeo P."/>
            <person name="Zhao Q."/>
            <person name="Wortman J."/>
            <person name="Fraser-Liggett C."/>
            <person name="Carlton J."/>
        </authorList>
    </citation>
    <scope>NUCLEOTIDE SEQUENCE</scope>
    <source>
        <strain evidence="3">G3</strain>
    </source>
</reference>
<dbReference type="SMR" id="A2FIG4"/>
<keyword evidence="2" id="KW-0812">Transmembrane</keyword>
<sequence length="109" mass="12200">MIESIYYDSVSKQQYTSAMIIGFAAGGMLILFIVAVIALYLYRKAYSNSSEDEDSDLSSETDIDNISEGRTRVSYEIELEGDQIAHIDDPSDIINGSNDDEAYMNNMDF</sequence>
<dbReference type="VEuPathDB" id="TrichDB:TVAG_270720"/>
<name>A2FIG4_TRIV3</name>
<keyword evidence="4" id="KW-1185">Reference proteome</keyword>
<reference evidence="3" key="2">
    <citation type="journal article" date="2007" name="Science">
        <title>Draft genome sequence of the sexually transmitted pathogen Trichomonas vaginalis.</title>
        <authorList>
            <person name="Carlton J.M."/>
            <person name="Hirt R.P."/>
            <person name="Silva J.C."/>
            <person name="Delcher A.L."/>
            <person name="Schatz M."/>
            <person name="Zhao Q."/>
            <person name="Wortman J.R."/>
            <person name="Bidwell S.L."/>
            <person name="Alsmark U.C.M."/>
            <person name="Besteiro S."/>
            <person name="Sicheritz-Ponten T."/>
            <person name="Noel C.J."/>
            <person name="Dacks J.B."/>
            <person name="Foster P.G."/>
            <person name="Simillion C."/>
            <person name="Van de Peer Y."/>
            <person name="Miranda-Saavedra D."/>
            <person name="Barton G.J."/>
            <person name="Westrop G.D."/>
            <person name="Mueller S."/>
            <person name="Dessi D."/>
            <person name="Fiori P.L."/>
            <person name="Ren Q."/>
            <person name="Paulsen I."/>
            <person name="Zhang H."/>
            <person name="Bastida-Corcuera F.D."/>
            <person name="Simoes-Barbosa A."/>
            <person name="Brown M.T."/>
            <person name="Hayes R.D."/>
            <person name="Mukherjee M."/>
            <person name="Okumura C.Y."/>
            <person name="Schneider R."/>
            <person name="Smith A.J."/>
            <person name="Vanacova S."/>
            <person name="Villalvazo M."/>
            <person name="Haas B.J."/>
            <person name="Pertea M."/>
            <person name="Feldblyum T.V."/>
            <person name="Utterback T.R."/>
            <person name="Shu C.L."/>
            <person name="Osoegawa K."/>
            <person name="de Jong P.J."/>
            <person name="Hrdy I."/>
            <person name="Horvathova L."/>
            <person name="Zubacova Z."/>
            <person name="Dolezal P."/>
            <person name="Malik S.B."/>
            <person name="Logsdon J.M. Jr."/>
            <person name="Henze K."/>
            <person name="Gupta A."/>
            <person name="Wang C.C."/>
            <person name="Dunne R.L."/>
            <person name="Upcroft J.A."/>
            <person name="Upcroft P."/>
            <person name="White O."/>
            <person name="Salzberg S.L."/>
            <person name="Tang P."/>
            <person name="Chiu C.-H."/>
            <person name="Lee Y.-S."/>
            <person name="Embley T.M."/>
            <person name="Coombs G.H."/>
            <person name="Mottram J.C."/>
            <person name="Tachezy J."/>
            <person name="Fraser-Liggett C.M."/>
            <person name="Johnson P.J."/>
        </authorList>
    </citation>
    <scope>NUCLEOTIDE SEQUENCE [LARGE SCALE GENOMIC DNA]</scope>
    <source>
        <strain evidence="3">G3</strain>
    </source>
</reference>
<organism evidence="3 4">
    <name type="scientific">Trichomonas vaginalis (strain ATCC PRA-98 / G3)</name>
    <dbReference type="NCBI Taxonomy" id="412133"/>
    <lineage>
        <taxon>Eukaryota</taxon>
        <taxon>Metamonada</taxon>
        <taxon>Parabasalia</taxon>
        <taxon>Trichomonadida</taxon>
        <taxon>Trichomonadidae</taxon>
        <taxon>Trichomonas</taxon>
    </lineage>
</organism>
<evidence type="ECO:0000256" key="1">
    <source>
        <dbReference type="SAM" id="MobiDB-lite"/>
    </source>
</evidence>
<protein>
    <submittedName>
        <fullName evidence="3">Uncharacterized protein</fullName>
    </submittedName>
</protein>